<evidence type="ECO:0000256" key="1">
    <source>
        <dbReference type="SAM" id="MobiDB-lite"/>
    </source>
</evidence>
<proteinExistence type="predicted"/>
<feature type="compositionally biased region" description="Polar residues" evidence="1">
    <location>
        <begin position="129"/>
        <end position="145"/>
    </location>
</feature>
<feature type="region of interest" description="Disordered" evidence="1">
    <location>
        <begin position="129"/>
        <end position="148"/>
    </location>
</feature>
<dbReference type="PANTHER" id="PTHR36811">
    <property type="entry name" value="OS08G0444440 PROTEIN"/>
    <property type="match status" value="1"/>
</dbReference>
<dbReference type="PANTHER" id="PTHR36811:SF2">
    <property type="entry name" value="OS08G0444440 PROTEIN"/>
    <property type="match status" value="1"/>
</dbReference>
<organism evidence="2">
    <name type="scientific">Glycine soja</name>
    <name type="common">Wild soybean</name>
    <dbReference type="NCBI Taxonomy" id="3848"/>
    <lineage>
        <taxon>Eukaryota</taxon>
        <taxon>Viridiplantae</taxon>
        <taxon>Streptophyta</taxon>
        <taxon>Embryophyta</taxon>
        <taxon>Tracheophyta</taxon>
        <taxon>Spermatophyta</taxon>
        <taxon>Magnoliopsida</taxon>
        <taxon>eudicotyledons</taxon>
        <taxon>Gunneridae</taxon>
        <taxon>Pentapetalae</taxon>
        <taxon>rosids</taxon>
        <taxon>fabids</taxon>
        <taxon>Fabales</taxon>
        <taxon>Fabaceae</taxon>
        <taxon>Papilionoideae</taxon>
        <taxon>50 kb inversion clade</taxon>
        <taxon>NPAAA clade</taxon>
        <taxon>indigoferoid/millettioid clade</taxon>
        <taxon>Phaseoleae</taxon>
        <taxon>Glycine</taxon>
        <taxon>Glycine subgen. Soja</taxon>
    </lineage>
</organism>
<sequence length="225" mass="25664">MENRAHLKVQKKRPIKRSGRKVLLKNVLDYLKADTYMYAPLLSPPTSDFPSPNAFPSSAKGVEYKKPVTEKQWFGKQVGKYLKYDGYMYDPLLRLPHSSLEPLQDCGMMRMDDSARTLRMKVNQRTNHLGNANQSSESHLPQTDLSDQHIGGHTETVKHTVYQSCRSTSATSKRFASQNALVCYFSCFNSLSLCMFCQLLPEMRLNLLVVLRKLLYGLCGILIFC</sequence>
<protein>
    <submittedName>
        <fullName evidence="2">Uncharacterized protein</fullName>
    </submittedName>
</protein>
<dbReference type="Gramene" id="XM_028341107.1">
    <property type="protein sequence ID" value="XP_028196908.1"/>
    <property type="gene ID" value="LOC114381883"/>
</dbReference>
<name>A0A0B2RNY9_GLYSO</name>
<accession>A0A0B2RNY9</accession>
<reference evidence="2" key="1">
    <citation type="submission" date="2014-07" db="EMBL/GenBank/DDBJ databases">
        <title>Identification of a novel salt tolerance gene in wild soybean by whole-genome sequencing.</title>
        <authorList>
            <person name="Lam H.-M."/>
            <person name="Qi X."/>
            <person name="Li M.-W."/>
            <person name="Liu X."/>
            <person name="Xie M."/>
            <person name="Ni M."/>
            <person name="Xu X."/>
        </authorList>
    </citation>
    <scope>NUCLEOTIDE SEQUENCE [LARGE SCALE GENOMIC DNA]</scope>
    <source>
        <tissue evidence="2">Root</tissue>
    </source>
</reference>
<dbReference type="AlphaFoldDB" id="A0A0B2RNY9"/>
<dbReference type="Proteomes" id="UP000053555">
    <property type="component" value="Unassembled WGS sequence"/>
</dbReference>
<gene>
    <name evidence="2" type="ORF">glysoja_032941</name>
</gene>
<dbReference type="EMBL" id="KN648803">
    <property type="protein sequence ID" value="KHN34765.1"/>
    <property type="molecule type" value="Genomic_DNA"/>
</dbReference>
<evidence type="ECO:0000313" key="2">
    <source>
        <dbReference type="EMBL" id="KHN34765.1"/>
    </source>
</evidence>